<dbReference type="AlphaFoldDB" id="A0A5S9ITI3"/>
<evidence type="ECO:0000256" key="1">
    <source>
        <dbReference type="ARBA" id="ARBA00022603"/>
    </source>
</evidence>
<dbReference type="GO" id="GO:0008168">
    <property type="term" value="F:methyltransferase activity"/>
    <property type="evidence" value="ECO:0007669"/>
    <property type="project" value="UniProtKB-KW"/>
</dbReference>
<dbReference type="KEGG" id="uam:UABAM_04741"/>
<dbReference type="OrthoDB" id="9804312at2"/>
<dbReference type="PANTHER" id="PTHR43861:SF1">
    <property type="entry name" value="TRANS-ACONITATE 2-METHYLTRANSFERASE"/>
    <property type="match status" value="1"/>
</dbReference>
<sequence>MSKQSQEHLDEIEKYTIGHYDDHAQSYWLGTKDHDVSQNIDAFLQAMPQSKALDILDLGCGPGRDVYTFKSLGHKPTGLDGSKEFCLIAQKYSNCPILHQNFLKLDLPESSFDGIFANASLFHIPSQELHRVLCQLHQALRPGGVLFSSNPRGDAEGWQGQRYGHFMEYETSKNYLDKAGFQIIHHYYRPSGQPRERQPWLAIVSQRKD</sequence>
<reference evidence="4 5" key="1">
    <citation type="submission" date="2019-08" db="EMBL/GenBank/DDBJ databases">
        <title>Complete genome sequence of Candidatus Uab amorphum.</title>
        <authorList>
            <person name="Shiratori T."/>
            <person name="Suzuki S."/>
            <person name="Kakizawa Y."/>
            <person name="Ishida K."/>
        </authorList>
    </citation>
    <scope>NUCLEOTIDE SEQUENCE [LARGE SCALE GENOMIC DNA]</scope>
    <source>
        <strain evidence="4 5">SRT547</strain>
    </source>
</reference>
<protein>
    <submittedName>
        <fullName evidence="4">Methyltransferase</fullName>
    </submittedName>
</protein>
<dbReference type="GO" id="GO:0032259">
    <property type="term" value="P:methylation"/>
    <property type="evidence" value="ECO:0007669"/>
    <property type="project" value="UniProtKB-KW"/>
</dbReference>
<proteinExistence type="predicted"/>
<dbReference type="RefSeq" id="WP_151970417.1">
    <property type="nucleotide sequence ID" value="NZ_AP019860.1"/>
</dbReference>
<evidence type="ECO:0000259" key="3">
    <source>
        <dbReference type="Pfam" id="PF13649"/>
    </source>
</evidence>
<dbReference type="InterPro" id="IPR029063">
    <property type="entry name" value="SAM-dependent_MTases_sf"/>
</dbReference>
<dbReference type="PANTHER" id="PTHR43861">
    <property type="entry name" value="TRANS-ACONITATE 2-METHYLTRANSFERASE-RELATED"/>
    <property type="match status" value="1"/>
</dbReference>
<organism evidence="4 5">
    <name type="scientific">Uabimicrobium amorphum</name>
    <dbReference type="NCBI Taxonomy" id="2596890"/>
    <lineage>
        <taxon>Bacteria</taxon>
        <taxon>Pseudomonadati</taxon>
        <taxon>Planctomycetota</taxon>
        <taxon>Candidatus Uabimicrobiia</taxon>
        <taxon>Candidatus Uabimicrobiales</taxon>
        <taxon>Candidatus Uabimicrobiaceae</taxon>
        <taxon>Candidatus Uabimicrobium</taxon>
    </lineage>
</organism>
<feature type="domain" description="Methyltransferase" evidence="3">
    <location>
        <begin position="55"/>
        <end position="144"/>
    </location>
</feature>
<accession>A0A5S9ITI3</accession>
<dbReference type="Pfam" id="PF13649">
    <property type="entry name" value="Methyltransf_25"/>
    <property type="match status" value="1"/>
</dbReference>
<keyword evidence="1 4" id="KW-0489">Methyltransferase</keyword>
<gene>
    <name evidence="4" type="ORF">UABAM_04741</name>
</gene>
<dbReference type="EMBL" id="AP019860">
    <property type="protein sequence ID" value="BBM86355.1"/>
    <property type="molecule type" value="Genomic_DNA"/>
</dbReference>
<evidence type="ECO:0000313" key="5">
    <source>
        <dbReference type="Proteomes" id="UP000326354"/>
    </source>
</evidence>
<dbReference type="Proteomes" id="UP000326354">
    <property type="component" value="Chromosome"/>
</dbReference>
<dbReference type="Gene3D" id="3.40.50.150">
    <property type="entry name" value="Vaccinia Virus protein VP39"/>
    <property type="match status" value="1"/>
</dbReference>
<dbReference type="SUPFAM" id="SSF53335">
    <property type="entry name" value="S-adenosyl-L-methionine-dependent methyltransferases"/>
    <property type="match status" value="1"/>
</dbReference>
<evidence type="ECO:0000313" key="4">
    <source>
        <dbReference type="EMBL" id="BBM86355.1"/>
    </source>
</evidence>
<name>A0A5S9ITI3_UABAM</name>
<dbReference type="InterPro" id="IPR041698">
    <property type="entry name" value="Methyltransf_25"/>
</dbReference>
<keyword evidence="5" id="KW-1185">Reference proteome</keyword>
<dbReference type="CDD" id="cd02440">
    <property type="entry name" value="AdoMet_MTases"/>
    <property type="match status" value="1"/>
</dbReference>
<keyword evidence="2 4" id="KW-0808">Transferase</keyword>
<evidence type="ECO:0000256" key="2">
    <source>
        <dbReference type="ARBA" id="ARBA00022679"/>
    </source>
</evidence>